<dbReference type="InterPro" id="IPR035965">
    <property type="entry name" value="PAS-like_dom_sf"/>
</dbReference>
<feature type="domain" description="PAC" evidence="4">
    <location>
        <begin position="61"/>
        <end position="115"/>
    </location>
</feature>
<protein>
    <recommendedName>
        <fullName evidence="6">PAS domain S-box protein</fullName>
    </recommendedName>
</protein>
<dbReference type="SUPFAM" id="SSF46894">
    <property type="entry name" value="C-terminal effector domain of the bipartite response regulators"/>
    <property type="match status" value="1"/>
</dbReference>
<dbReference type="Pfam" id="PF00196">
    <property type="entry name" value="GerE"/>
    <property type="match status" value="1"/>
</dbReference>
<evidence type="ECO:0000259" key="3">
    <source>
        <dbReference type="PROSITE" id="PS50112"/>
    </source>
</evidence>
<proteinExistence type="predicted"/>
<dbReference type="GO" id="GO:0003677">
    <property type="term" value="F:DNA binding"/>
    <property type="evidence" value="ECO:0007669"/>
    <property type="project" value="InterPro"/>
</dbReference>
<dbReference type="InterPro" id="IPR052155">
    <property type="entry name" value="Biofilm_reg_signaling"/>
</dbReference>
<dbReference type="NCBIfam" id="TIGR00229">
    <property type="entry name" value="sensory_box"/>
    <property type="match status" value="2"/>
</dbReference>
<dbReference type="InterPro" id="IPR000014">
    <property type="entry name" value="PAS"/>
</dbReference>
<dbReference type="InterPro" id="IPR001610">
    <property type="entry name" value="PAC"/>
</dbReference>
<dbReference type="SMART" id="SM00086">
    <property type="entry name" value="PAC"/>
    <property type="match status" value="2"/>
</dbReference>
<dbReference type="SMART" id="SM00421">
    <property type="entry name" value="HTH_LUXR"/>
    <property type="match status" value="1"/>
</dbReference>
<evidence type="ECO:0000259" key="4">
    <source>
        <dbReference type="PROSITE" id="PS50113"/>
    </source>
</evidence>
<sequence>MDLKATYVSPSVQKVRGYTADETMNQSLEEIFTPDSFTAAKTIIEKAFKELANGNKEKAEETFVAELEQNCKDGSTIWAEIKANFILDSKGQPAGIIGITRDISDRKRAEDTLRKSEEAYRNLFNSIPDPIAIFQDDFTVIRNSAYERIFGYTPEEIENDIGTFGLLKNSKDKKIAHKRIAARLAGKGISPMIHYVDILNREGQTISCEVSDAIIQYAGRVANLLIFRDISERKKAESAIKEKQAELDHKNKTLEEMNAALRVLLKQRDEDKIYVEQNVLSNVQKLVIPFLNKLTETKLDLKQASYVNIVESNLNEIISPFSRRFSAENLRLTRTELQIANLIKQGKESKAIAELLNLSIPTVETHRRNIRKKFGLKSRHQSLYTHLSELFNE</sequence>
<dbReference type="PROSITE" id="PS50112">
    <property type="entry name" value="PAS"/>
    <property type="match status" value="1"/>
</dbReference>
<feature type="domain" description="PAS" evidence="3">
    <location>
        <begin position="1"/>
        <end position="51"/>
    </location>
</feature>
<dbReference type="AlphaFoldDB" id="A0A445MVM5"/>
<gene>
    <name evidence="5" type="ORF">PITCH_A1860007</name>
</gene>
<dbReference type="Gene3D" id="3.30.450.20">
    <property type="entry name" value="PAS domain"/>
    <property type="match status" value="2"/>
</dbReference>
<dbReference type="PANTHER" id="PTHR44757:SF2">
    <property type="entry name" value="BIOFILM ARCHITECTURE MAINTENANCE PROTEIN MBAA"/>
    <property type="match status" value="1"/>
</dbReference>
<dbReference type="InterPro" id="IPR000700">
    <property type="entry name" value="PAS-assoc_C"/>
</dbReference>
<dbReference type="PRINTS" id="PR00038">
    <property type="entry name" value="HTHLUXR"/>
</dbReference>
<name>A0A445MVM5_9BACT</name>
<evidence type="ECO:0000256" key="1">
    <source>
        <dbReference type="SAM" id="Coils"/>
    </source>
</evidence>
<dbReference type="PROSITE" id="PS00622">
    <property type="entry name" value="HTH_LUXR_1"/>
    <property type="match status" value="1"/>
</dbReference>
<accession>A0A445MVM5</accession>
<evidence type="ECO:0008006" key="6">
    <source>
        <dbReference type="Google" id="ProtNLM"/>
    </source>
</evidence>
<dbReference type="PROSITE" id="PS50043">
    <property type="entry name" value="HTH_LUXR_2"/>
    <property type="match status" value="1"/>
</dbReference>
<dbReference type="Gene3D" id="1.10.10.10">
    <property type="entry name" value="Winged helix-like DNA-binding domain superfamily/Winged helix DNA-binding domain"/>
    <property type="match status" value="1"/>
</dbReference>
<keyword evidence="1" id="KW-0175">Coiled coil</keyword>
<dbReference type="CDD" id="cd06170">
    <property type="entry name" value="LuxR_C_like"/>
    <property type="match status" value="1"/>
</dbReference>
<dbReference type="PANTHER" id="PTHR44757">
    <property type="entry name" value="DIGUANYLATE CYCLASE DGCP"/>
    <property type="match status" value="1"/>
</dbReference>
<dbReference type="PROSITE" id="PS50113">
    <property type="entry name" value="PAC"/>
    <property type="match status" value="1"/>
</dbReference>
<feature type="domain" description="HTH luxR-type" evidence="2">
    <location>
        <begin position="325"/>
        <end position="390"/>
    </location>
</feature>
<dbReference type="SUPFAM" id="SSF55785">
    <property type="entry name" value="PYP-like sensor domain (PAS domain)"/>
    <property type="match status" value="2"/>
</dbReference>
<dbReference type="EMBL" id="OJIN01000097">
    <property type="protein sequence ID" value="SPD73411.1"/>
    <property type="molecule type" value="Genomic_DNA"/>
</dbReference>
<dbReference type="CDD" id="cd00130">
    <property type="entry name" value="PAS"/>
    <property type="match status" value="1"/>
</dbReference>
<feature type="coiled-coil region" evidence="1">
    <location>
        <begin position="233"/>
        <end position="267"/>
    </location>
</feature>
<dbReference type="InterPro" id="IPR016032">
    <property type="entry name" value="Sig_transdc_resp-reg_C-effctor"/>
</dbReference>
<dbReference type="InterPro" id="IPR000792">
    <property type="entry name" value="Tscrpt_reg_LuxR_C"/>
</dbReference>
<dbReference type="Pfam" id="PF13426">
    <property type="entry name" value="PAS_9"/>
    <property type="match status" value="2"/>
</dbReference>
<dbReference type="GO" id="GO:0006355">
    <property type="term" value="P:regulation of DNA-templated transcription"/>
    <property type="evidence" value="ECO:0007669"/>
    <property type="project" value="InterPro"/>
</dbReference>
<evidence type="ECO:0000259" key="2">
    <source>
        <dbReference type="PROSITE" id="PS50043"/>
    </source>
</evidence>
<reference evidence="5" key="1">
    <citation type="submission" date="2018-01" db="EMBL/GenBank/DDBJ databases">
        <authorList>
            <person name="Regsiter A."/>
            <person name="William W."/>
        </authorList>
    </citation>
    <scope>NUCLEOTIDE SEQUENCE</scope>
    <source>
        <strain evidence="5">TRIP AH-1</strain>
    </source>
</reference>
<organism evidence="5">
    <name type="scientific">uncultured Desulfobacterium sp</name>
    <dbReference type="NCBI Taxonomy" id="201089"/>
    <lineage>
        <taxon>Bacteria</taxon>
        <taxon>Pseudomonadati</taxon>
        <taxon>Thermodesulfobacteriota</taxon>
        <taxon>Desulfobacteria</taxon>
        <taxon>Desulfobacterales</taxon>
        <taxon>Desulfobacteriaceae</taxon>
        <taxon>Desulfobacterium</taxon>
        <taxon>environmental samples</taxon>
    </lineage>
</organism>
<dbReference type="InterPro" id="IPR036388">
    <property type="entry name" value="WH-like_DNA-bd_sf"/>
</dbReference>
<evidence type="ECO:0000313" key="5">
    <source>
        <dbReference type="EMBL" id="SPD73411.1"/>
    </source>
</evidence>